<organism evidence="2 3">
    <name type="scientific">Burkholderia mayonis</name>
    <dbReference type="NCBI Taxonomy" id="1385591"/>
    <lineage>
        <taxon>Bacteria</taxon>
        <taxon>Pseudomonadati</taxon>
        <taxon>Pseudomonadota</taxon>
        <taxon>Betaproteobacteria</taxon>
        <taxon>Burkholderiales</taxon>
        <taxon>Burkholderiaceae</taxon>
        <taxon>Burkholderia</taxon>
        <taxon>pseudomallei group</taxon>
    </lineage>
</organism>
<gene>
    <name evidence="2" type="ORF">WS70_12045</name>
</gene>
<dbReference type="GO" id="GO:0016810">
    <property type="term" value="F:hydrolase activity, acting on carbon-nitrogen (but not peptide) bonds"/>
    <property type="evidence" value="ECO:0007669"/>
    <property type="project" value="InterPro"/>
</dbReference>
<dbReference type="InterPro" id="IPR002509">
    <property type="entry name" value="NODB_dom"/>
</dbReference>
<dbReference type="Gene3D" id="3.20.20.370">
    <property type="entry name" value="Glycoside hydrolase/deacetylase"/>
    <property type="match status" value="1"/>
</dbReference>
<dbReference type="GO" id="GO:0005975">
    <property type="term" value="P:carbohydrate metabolic process"/>
    <property type="evidence" value="ECO:0007669"/>
    <property type="project" value="InterPro"/>
</dbReference>
<reference evidence="2 3" key="1">
    <citation type="submission" date="2015-12" db="EMBL/GenBank/DDBJ databases">
        <title>Diversity of Burkholderia near neighbor genomes.</title>
        <authorList>
            <person name="Sahl J."/>
            <person name="Wagner D."/>
            <person name="Keim P."/>
        </authorList>
    </citation>
    <scope>NUCLEOTIDE SEQUENCE [LARGE SCALE GENOMIC DNA]</scope>
    <source>
        <strain evidence="2 3">BDU6</strain>
    </source>
</reference>
<evidence type="ECO:0000313" key="3">
    <source>
        <dbReference type="Proteomes" id="UP000062519"/>
    </source>
</evidence>
<keyword evidence="3" id="KW-1185">Reference proteome</keyword>
<dbReference type="KEGG" id="buu:WS70_12045"/>
<dbReference type="InterPro" id="IPR011330">
    <property type="entry name" value="Glyco_hydro/deAcase_b/a-brl"/>
</dbReference>
<accession>A0A1B4FFL3</accession>
<dbReference type="Pfam" id="PF01522">
    <property type="entry name" value="Polysacc_deac_1"/>
    <property type="match status" value="1"/>
</dbReference>
<dbReference type="Gene3D" id="3.40.50.880">
    <property type="match status" value="1"/>
</dbReference>
<sequence>MLVKSIRFLRTCLILFSLCLTIVPGRANAVSNQLLLLLPDNFTLPDPRVSAWLDAASEEGLQISIIYDSQFEQAGASLQQYQGLILPDQVHTVAADALVTAIQNYALNGGHVMLVYDFGVLTSTGFYPIPQSRFSAMAGVSYVLYDSLGGNMIGLGPVTGMGSTLRTLQIPPGKSMTWPTTSSTTGSTTTAVKTSASVSVAASPSQVLYLQPSPTNPGGLSGYNHNAYFNYKTENGLATNISLNLGRVFKGSKVKSGAYTPMSTNSKTASTSTTSTGTSALVTTTTAATTAATTDVLEGISGYVYGFLTYPSFVTQGTYSGTTLLTSPNFGLVAGYNPYGSGGVLFVNMPLSYLEGQTDGMPLHGFLHYFTTNVLSMPHLSLEPKAQAGMVLNWHFCAEEMIQPALYLKSLGIWNNGPFSIVVTAGPDDAAIGDGLGINLTNNTQAKQLMQYLLGRGHNIGSHGGWDHDYWGANASETDQSTFQQYLTLNHQAVQSVTGKPDVEWAAPEGNTPTWAVTWLESNGYSGYYFTGHTGMAQTRAYRNGALLNPGIWAFPVMPFGKYATFEEFQEFGVSTTDVTNWYESLMNFVVANRTTRLIYMHPLGASWYPNILTTIFSYANTLIASGQYKWYTMDQLTQFDRRRLLVTWTATDTGSGWSFSASQPTSLQDMTWLLPKNAYQLPAVTGGSATVVTTDPTNWLVIAGAGTALTFTSAKVQ</sequence>
<dbReference type="Proteomes" id="UP000062519">
    <property type="component" value="Chromosome 1"/>
</dbReference>
<dbReference type="AlphaFoldDB" id="A0A1B4FFL3"/>
<name>A0A1B4FFL3_9BURK</name>
<protein>
    <recommendedName>
        <fullName evidence="1">NodB homology domain-containing protein</fullName>
    </recommendedName>
</protein>
<feature type="domain" description="NodB homology" evidence="1">
    <location>
        <begin position="444"/>
        <end position="525"/>
    </location>
</feature>
<dbReference type="EMBL" id="CP013386">
    <property type="protein sequence ID" value="AOJ02468.1"/>
    <property type="molecule type" value="Genomic_DNA"/>
</dbReference>
<proteinExistence type="predicted"/>
<evidence type="ECO:0000259" key="1">
    <source>
        <dbReference type="Pfam" id="PF01522"/>
    </source>
</evidence>
<evidence type="ECO:0000313" key="2">
    <source>
        <dbReference type="EMBL" id="AOJ02468.1"/>
    </source>
</evidence>
<dbReference type="InterPro" id="IPR029062">
    <property type="entry name" value="Class_I_gatase-like"/>
</dbReference>
<dbReference type="SUPFAM" id="SSF88713">
    <property type="entry name" value="Glycoside hydrolase/deacetylase"/>
    <property type="match status" value="1"/>
</dbReference>
<dbReference type="RefSeq" id="WP_059596656.1">
    <property type="nucleotide sequence ID" value="NZ_CP013386.1"/>
</dbReference>